<comment type="caution">
    <text evidence="2">The sequence shown here is derived from an EMBL/GenBank/DDBJ whole genome shotgun (WGS) entry which is preliminary data.</text>
</comment>
<reference evidence="2 3" key="1">
    <citation type="journal article" date="2018" name="J. Allergy Clin. Immunol.">
        <title>High-quality assembly of Dermatophagoides pteronyssinus genome and transcriptome reveals a wide range of novel allergens.</title>
        <authorList>
            <person name="Liu X.Y."/>
            <person name="Yang K.Y."/>
            <person name="Wang M.Q."/>
            <person name="Kwok J.S."/>
            <person name="Zeng X."/>
            <person name="Yang Z."/>
            <person name="Xiao X.J."/>
            <person name="Lau C.P."/>
            <person name="Li Y."/>
            <person name="Huang Z.M."/>
            <person name="Ba J.G."/>
            <person name="Yim A.K."/>
            <person name="Ouyang C.Y."/>
            <person name="Ngai S.M."/>
            <person name="Chan T.F."/>
            <person name="Leung E.L."/>
            <person name="Liu L."/>
            <person name="Liu Z.G."/>
            <person name="Tsui S.K."/>
        </authorList>
    </citation>
    <scope>NUCLEOTIDE SEQUENCE [LARGE SCALE GENOMIC DNA]</scope>
    <source>
        <strain evidence="2">Derp</strain>
    </source>
</reference>
<sequence>MFLIEEKKAGINFFFFFKCIACIPSLYMNTNFLVGNDNKRLPNRLLLIQDFDTITRFFVIIC</sequence>
<protein>
    <submittedName>
        <fullName evidence="2">Uncharacterized protein</fullName>
    </submittedName>
</protein>
<reference evidence="2 3" key="2">
    <citation type="journal article" date="2022" name="Mol. Biol. Evol.">
        <title>Comparative Genomics Reveals Insights into the Divergent Evolution of Astigmatic Mites and Household Pest Adaptations.</title>
        <authorList>
            <person name="Xiong Q."/>
            <person name="Wan A.T."/>
            <person name="Liu X."/>
            <person name="Fung C.S."/>
            <person name="Xiao X."/>
            <person name="Malainual N."/>
            <person name="Hou J."/>
            <person name="Wang L."/>
            <person name="Wang M."/>
            <person name="Yang K.Y."/>
            <person name="Cui Y."/>
            <person name="Leung E.L."/>
            <person name="Nong W."/>
            <person name="Shin S.K."/>
            <person name="Au S.W."/>
            <person name="Jeong K.Y."/>
            <person name="Chew F.T."/>
            <person name="Hui J.H."/>
            <person name="Leung T.F."/>
            <person name="Tungtrongchitr A."/>
            <person name="Zhong N."/>
            <person name="Liu Z."/>
            <person name="Tsui S.K."/>
        </authorList>
    </citation>
    <scope>NUCLEOTIDE SEQUENCE [LARGE SCALE GENOMIC DNA]</scope>
    <source>
        <strain evidence="2">Derp</strain>
    </source>
</reference>
<evidence type="ECO:0000256" key="1">
    <source>
        <dbReference type="SAM" id="Phobius"/>
    </source>
</evidence>
<gene>
    <name evidence="2" type="ORF">DERP_002205</name>
</gene>
<feature type="transmembrane region" description="Helical" evidence="1">
    <location>
        <begin position="12"/>
        <end position="34"/>
    </location>
</feature>
<keyword evidence="3" id="KW-1185">Reference proteome</keyword>
<dbReference type="Proteomes" id="UP000887458">
    <property type="component" value="Unassembled WGS sequence"/>
</dbReference>
<keyword evidence="1" id="KW-1133">Transmembrane helix</keyword>
<name>A0ABQ8JHR3_DERPT</name>
<evidence type="ECO:0000313" key="3">
    <source>
        <dbReference type="Proteomes" id="UP000887458"/>
    </source>
</evidence>
<accession>A0ABQ8JHR3</accession>
<evidence type="ECO:0000313" key="2">
    <source>
        <dbReference type="EMBL" id="KAH9421915.1"/>
    </source>
</evidence>
<keyword evidence="1" id="KW-0812">Transmembrane</keyword>
<organism evidence="2 3">
    <name type="scientific">Dermatophagoides pteronyssinus</name>
    <name type="common">European house dust mite</name>
    <dbReference type="NCBI Taxonomy" id="6956"/>
    <lineage>
        <taxon>Eukaryota</taxon>
        <taxon>Metazoa</taxon>
        <taxon>Ecdysozoa</taxon>
        <taxon>Arthropoda</taxon>
        <taxon>Chelicerata</taxon>
        <taxon>Arachnida</taxon>
        <taxon>Acari</taxon>
        <taxon>Acariformes</taxon>
        <taxon>Sarcoptiformes</taxon>
        <taxon>Astigmata</taxon>
        <taxon>Psoroptidia</taxon>
        <taxon>Analgoidea</taxon>
        <taxon>Pyroglyphidae</taxon>
        <taxon>Dermatophagoidinae</taxon>
        <taxon>Dermatophagoides</taxon>
    </lineage>
</organism>
<dbReference type="EMBL" id="NJHN03000037">
    <property type="protein sequence ID" value="KAH9421915.1"/>
    <property type="molecule type" value="Genomic_DNA"/>
</dbReference>
<keyword evidence="1" id="KW-0472">Membrane</keyword>
<proteinExistence type="predicted"/>